<protein>
    <submittedName>
        <fullName evidence="2">Uncharacterized protein</fullName>
    </submittedName>
</protein>
<dbReference type="Proteomes" id="UP000225379">
    <property type="component" value="Unassembled WGS sequence"/>
</dbReference>
<proteinExistence type="predicted"/>
<gene>
    <name evidence="2" type="ORF">CRT60_08715</name>
</gene>
<dbReference type="EMBL" id="PDKW01000039">
    <property type="protein sequence ID" value="PGH58030.1"/>
    <property type="molecule type" value="Genomic_DNA"/>
</dbReference>
<reference evidence="3" key="1">
    <citation type="submission" date="2017-10" db="EMBL/GenBank/DDBJ databases">
        <authorList>
            <person name="Kravchenko I.K."/>
            <person name="Grouzdev D.S."/>
        </authorList>
    </citation>
    <scope>NUCLEOTIDE SEQUENCE [LARGE SCALE GENOMIC DNA]</scope>
    <source>
        <strain evidence="3">B2</strain>
    </source>
</reference>
<organism evidence="2 3">
    <name type="scientific">Azospirillum palustre</name>
    <dbReference type="NCBI Taxonomy" id="2044885"/>
    <lineage>
        <taxon>Bacteria</taxon>
        <taxon>Pseudomonadati</taxon>
        <taxon>Pseudomonadota</taxon>
        <taxon>Alphaproteobacteria</taxon>
        <taxon>Rhodospirillales</taxon>
        <taxon>Azospirillaceae</taxon>
        <taxon>Azospirillum</taxon>
    </lineage>
</organism>
<dbReference type="AlphaFoldDB" id="A0A2B8BJV6"/>
<evidence type="ECO:0000256" key="1">
    <source>
        <dbReference type="SAM" id="MobiDB-lite"/>
    </source>
</evidence>
<evidence type="ECO:0000313" key="2">
    <source>
        <dbReference type="EMBL" id="PGH58030.1"/>
    </source>
</evidence>
<sequence>MKSLSEGIDATRQTIDRLTAGMGDKGMSDPRGGKTLGEAAMNPDGTFNGARALSWLSEALNPGKGASELCGKLGDDGLKRAAYRGW</sequence>
<keyword evidence="3" id="KW-1185">Reference proteome</keyword>
<accession>A0A2B8BJV6</accession>
<comment type="caution">
    <text evidence="2">The sequence shown here is derived from an EMBL/GenBank/DDBJ whole genome shotgun (WGS) entry which is preliminary data.</text>
</comment>
<feature type="region of interest" description="Disordered" evidence="1">
    <location>
        <begin position="1"/>
        <end position="43"/>
    </location>
</feature>
<evidence type="ECO:0000313" key="3">
    <source>
        <dbReference type="Proteomes" id="UP000225379"/>
    </source>
</evidence>
<dbReference type="RefSeq" id="WP_098736015.1">
    <property type="nucleotide sequence ID" value="NZ_PDKW01000039.1"/>
</dbReference>
<name>A0A2B8BJV6_9PROT</name>